<feature type="domain" description="FRG" evidence="1">
    <location>
        <begin position="142"/>
        <end position="231"/>
    </location>
</feature>
<dbReference type="STRING" id="1120996.SAMN02746066_03901"/>
<dbReference type="SMART" id="SM00901">
    <property type="entry name" value="FRG"/>
    <property type="match status" value="1"/>
</dbReference>
<reference evidence="2 3" key="1">
    <citation type="submission" date="2016-11" db="EMBL/GenBank/DDBJ databases">
        <authorList>
            <person name="Jaros S."/>
            <person name="Januszkiewicz K."/>
            <person name="Wedrychowicz H."/>
        </authorList>
    </citation>
    <scope>NUCLEOTIDE SEQUENCE [LARGE SCALE GENOMIC DNA]</scope>
    <source>
        <strain evidence="2 3">DSM 15930</strain>
    </source>
</reference>
<accession>A0A1M7MML2</accession>
<keyword evidence="3" id="KW-1185">Reference proteome</keyword>
<name>A0A1M7MML2_9FIRM</name>
<dbReference type="OrthoDB" id="9816036at2"/>
<evidence type="ECO:0000313" key="3">
    <source>
        <dbReference type="Proteomes" id="UP000184038"/>
    </source>
</evidence>
<dbReference type="Pfam" id="PF08867">
    <property type="entry name" value="FRG"/>
    <property type="match status" value="1"/>
</dbReference>
<sequence length="404" mass="46636">MNTERNAEEILNKLENNHDEEIVRGAESDFEKCSNLVSQCEACLVSNEIFIVDNKQIFNTNVIGKDASLKRYNQLINELNEAEDIRNLSIKIGDKKHEIDNEDGFTVYYPKIKGNNNTSIDVEIITGVADFIEKVLSNQKELHHKVFYRGHGDWKFKMQPGIHRTGREKILETESENIREIISSYPQYFGECKTALDYLSVLQHNGFPTRLLDFSENPLVALYMACSTELIEHADTIKISIPKDYFKFYDSDTVSVLANVALFDDNFTVDDGVDKESFNQRKDVERLVHQICNEKSYFKTQIIPEDLKKIIFVKPKQNFDRIAHQSGLFALFGMGKTKTKMPTIEMLNPPCKITHYIIPANCKKKILDELSYIHITRASIYCDLENVSKYYLEKSEKNLDAIKK</sequence>
<dbReference type="AlphaFoldDB" id="A0A1M7MML2"/>
<dbReference type="InterPro" id="IPR014966">
    <property type="entry name" value="FRG-dom"/>
</dbReference>
<dbReference type="RefSeq" id="WP_073290499.1">
    <property type="nucleotide sequence ID" value="NZ_FRCP01000022.1"/>
</dbReference>
<dbReference type="Proteomes" id="UP000184038">
    <property type="component" value="Unassembled WGS sequence"/>
</dbReference>
<dbReference type="EMBL" id="FRCP01000022">
    <property type="protein sequence ID" value="SHM92229.1"/>
    <property type="molecule type" value="Genomic_DNA"/>
</dbReference>
<protein>
    <submittedName>
        <fullName evidence="2">FRG domain-containing protein</fullName>
    </submittedName>
</protein>
<organism evidence="2 3">
    <name type="scientific">Anaerosporobacter mobilis DSM 15930</name>
    <dbReference type="NCBI Taxonomy" id="1120996"/>
    <lineage>
        <taxon>Bacteria</taxon>
        <taxon>Bacillati</taxon>
        <taxon>Bacillota</taxon>
        <taxon>Clostridia</taxon>
        <taxon>Lachnospirales</taxon>
        <taxon>Lachnospiraceae</taxon>
        <taxon>Anaerosporobacter</taxon>
    </lineage>
</organism>
<evidence type="ECO:0000313" key="2">
    <source>
        <dbReference type="EMBL" id="SHM92229.1"/>
    </source>
</evidence>
<evidence type="ECO:0000259" key="1">
    <source>
        <dbReference type="SMART" id="SM00901"/>
    </source>
</evidence>
<gene>
    <name evidence="2" type="ORF">SAMN02746066_03901</name>
</gene>
<proteinExistence type="predicted"/>